<organism evidence="8 9">
    <name type="scientific">Fusarium duplospermum</name>
    <dbReference type="NCBI Taxonomy" id="1325734"/>
    <lineage>
        <taxon>Eukaryota</taxon>
        <taxon>Fungi</taxon>
        <taxon>Dikarya</taxon>
        <taxon>Ascomycota</taxon>
        <taxon>Pezizomycotina</taxon>
        <taxon>Sordariomycetes</taxon>
        <taxon>Hypocreomycetidae</taxon>
        <taxon>Hypocreales</taxon>
        <taxon>Nectriaceae</taxon>
        <taxon>Fusarium</taxon>
        <taxon>Fusarium solani species complex</taxon>
    </lineage>
</organism>
<proteinExistence type="predicted"/>
<name>A0A428R2N7_9HYPO</name>
<evidence type="ECO:0000256" key="6">
    <source>
        <dbReference type="ARBA" id="ARBA00023242"/>
    </source>
</evidence>
<evidence type="ECO:0008006" key="10">
    <source>
        <dbReference type="Google" id="ProtNLM"/>
    </source>
</evidence>
<evidence type="ECO:0000256" key="1">
    <source>
        <dbReference type="ARBA" id="ARBA00004123"/>
    </source>
</evidence>
<dbReference type="AlphaFoldDB" id="A0A428R2N7"/>
<dbReference type="Proteomes" id="UP000288168">
    <property type="component" value="Unassembled WGS sequence"/>
</dbReference>
<feature type="compositionally biased region" description="Polar residues" evidence="7">
    <location>
        <begin position="146"/>
        <end position="166"/>
    </location>
</feature>
<evidence type="ECO:0000256" key="4">
    <source>
        <dbReference type="ARBA" id="ARBA00022771"/>
    </source>
</evidence>
<dbReference type="GO" id="GO:0000978">
    <property type="term" value="F:RNA polymerase II cis-regulatory region sequence-specific DNA binding"/>
    <property type="evidence" value="ECO:0007669"/>
    <property type="project" value="InterPro"/>
</dbReference>
<keyword evidence="3" id="KW-0677">Repeat</keyword>
<dbReference type="PANTHER" id="PTHR40626:SF7">
    <property type="entry name" value="TRANSCRIPTION FACTOR, PUTATIVE (AFU_ORTHOLOGUE AFUA_1G04110)-RELATED"/>
    <property type="match status" value="1"/>
</dbReference>
<sequence length="924" mass="100970">MCSRPTLPTPVLSHPPHFKFNPASSSPQTHTLTDPAQWSPWQGPNVPSFWLTGISMGSRRSSRLSIFYATSALIPEKNPTSAVSAIVGTPGGQFTLCDVLLRHVKYFHGQDNSSNDTQSNPESAVDQNQNVRRGSTTDNEVEKSGDNSNGLPNQGDDMSQNPPAIDTTDQLITSELDALAAATLLQARNQGLNGDSAFAMTQPSLERPQENHSEPLTEPAAVQDLVVPDLTTSPPEMMNGSTDFHVMLSGGTDFVQSSLMTSNGFSNDLEACQGVLDLFHGNFNSLDFLNLSAANGSSPTLTSSQFASTERAGSIPLERFAQVARLWPSNRSRLTDDGAARIWLDVVGYRGDNILTDIFISETSPTPSIGKEKESKWGLDEDKRQELVHEFVPDALSSSKFPPTRLLNLGLDIVFRQPHSLLPFIHRPTFSAKSAPNLVVLSLCLLGLVHFDSKQVRDFAFSFLPAATQKCCHQLATPSFGPGSSVRLVAHLTSAAVLLMAWSIYPPVDKQNEILARMLYSQTISIAQLSGLFSACPDSPSLGGLVEQLRIQNESQGQLRNDDALWKAWARAESVKSLGDRPLIRSPAMQFEVPCSVELFQASSARSWRRIVDSGTSIVSGTVMIRTHEPSVRLPESQNLSPVGIIGLLSIIWIRILEVRIRVAKVPSANGGYRLSDASNRVFASDDTGRALSGLLNEIYVAYSRFLRYKNPNCIVMWHFLNINMFANLEVFEFAAGRKGADGAHEALQNIAAWSQTWYARRACLHAAGIYTAMSRRRISDGTMFHSEVSIFAAALVLGLYVFMMPPNQDSRLADVEPYEFLNEVDWPLLDGNGTAAMSTPGSTIDDGQENAARRFLREGGVISFSGVICEGGYNAAKMILLEFSSLIEEVGKWNAKGLCHILRIMSDSLLDVEDQPDGSCLQL</sequence>
<protein>
    <recommendedName>
        <fullName evidence="10">Transcription factor domain-containing protein</fullName>
    </recommendedName>
</protein>
<dbReference type="PANTHER" id="PTHR40626">
    <property type="entry name" value="MIP31509P"/>
    <property type="match status" value="1"/>
</dbReference>
<feature type="region of interest" description="Disordered" evidence="7">
    <location>
        <begin position="1"/>
        <end position="39"/>
    </location>
</feature>
<dbReference type="GO" id="GO:0005634">
    <property type="term" value="C:nucleus"/>
    <property type="evidence" value="ECO:0007669"/>
    <property type="project" value="UniProtKB-SubCell"/>
</dbReference>
<evidence type="ECO:0000256" key="2">
    <source>
        <dbReference type="ARBA" id="ARBA00022723"/>
    </source>
</evidence>
<keyword evidence="4" id="KW-0863">Zinc-finger</keyword>
<comment type="subcellular location">
    <subcellularLocation>
        <location evidence="1">Nucleus</location>
    </subcellularLocation>
</comment>
<keyword evidence="2" id="KW-0479">Metal-binding</keyword>
<feature type="region of interest" description="Disordered" evidence="7">
    <location>
        <begin position="111"/>
        <end position="166"/>
    </location>
</feature>
<feature type="compositionally biased region" description="Polar residues" evidence="7">
    <location>
        <begin position="111"/>
        <end position="138"/>
    </location>
</feature>
<keyword evidence="5" id="KW-0862">Zinc</keyword>
<evidence type="ECO:0000256" key="3">
    <source>
        <dbReference type="ARBA" id="ARBA00022737"/>
    </source>
</evidence>
<accession>A0A428R2N7</accession>
<feature type="compositionally biased region" description="Polar residues" evidence="7">
    <location>
        <begin position="22"/>
        <end position="39"/>
    </location>
</feature>
<evidence type="ECO:0000256" key="5">
    <source>
        <dbReference type="ARBA" id="ARBA00022833"/>
    </source>
</evidence>
<keyword evidence="9" id="KW-1185">Reference proteome</keyword>
<dbReference type="GO" id="GO:0000981">
    <property type="term" value="F:DNA-binding transcription factor activity, RNA polymerase II-specific"/>
    <property type="evidence" value="ECO:0007669"/>
    <property type="project" value="InterPro"/>
</dbReference>
<evidence type="ECO:0000256" key="7">
    <source>
        <dbReference type="SAM" id="MobiDB-lite"/>
    </source>
</evidence>
<dbReference type="GO" id="GO:0000785">
    <property type="term" value="C:chromatin"/>
    <property type="evidence" value="ECO:0007669"/>
    <property type="project" value="TreeGrafter"/>
</dbReference>
<dbReference type="STRING" id="1325734.A0A428R2N7"/>
<dbReference type="GO" id="GO:0008270">
    <property type="term" value="F:zinc ion binding"/>
    <property type="evidence" value="ECO:0007669"/>
    <property type="project" value="UniProtKB-KW"/>
</dbReference>
<dbReference type="CDD" id="cd12148">
    <property type="entry name" value="fungal_TF_MHR"/>
    <property type="match status" value="1"/>
</dbReference>
<evidence type="ECO:0000313" key="8">
    <source>
        <dbReference type="EMBL" id="RSL71800.1"/>
    </source>
</evidence>
<evidence type="ECO:0000313" key="9">
    <source>
        <dbReference type="Proteomes" id="UP000288168"/>
    </source>
</evidence>
<reference evidence="8 9" key="1">
    <citation type="submission" date="2017-06" db="EMBL/GenBank/DDBJ databases">
        <title>Comparative genomic analysis of Ambrosia Fusariam Clade fungi.</title>
        <authorList>
            <person name="Stajich J.E."/>
            <person name="Carrillo J."/>
            <person name="Kijimoto T."/>
            <person name="Eskalen A."/>
            <person name="O'Donnell K."/>
            <person name="Kasson M."/>
        </authorList>
    </citation>
    <scope>NUCLEOTIDE SEQUENCE [LARGE SCALE GENOMIC DNA]</scope>
    <source>
        <strain evidence="8 9">NRRL62584</strain>
    </source>
</reference>
<dbReference type="OrthoDB" id="10018191at2759"/>
<gene>
    <name evidence="8" type="ORF">CEP54_001170</name>
</gene>
<keyword evidence="6" id="KW-0539">Nucleus</keyword>
<dbReference type="EMBL" id="NKCI01000005">
    <property type="protein sequence ID" value="RSL71800.1"/>
    <property type="molecule type" value="Genomic_DNA"/>
</dbReference>
<dbReference type="InterPro" id="IPR051059">
    <property type="entry name" value="VerF-like"/>
</dbReference>
<comment type="caution">
    <text evidence="8">The sequence shown here is derived from an EMBL/GenBank/DDBJ whole genome shotgun (WGS) entry which is preliminary data.</text>
</comment>